<keyword evidence="5" id="KW-0694">RNA-binding</keyword>
<dbReference type="Pfam" id="PF00270">
    <property type="entry name" value="DEAD"/>
    <property type="match status" value="1"/>
</dbReference>
<dbReference type="GO" id="GO:0003723">
    <property type="term" value="F:RNA binding"/>
    <property type="evidence" value="ECO:0007669"/>
    <property type="project" value="UniProtKB-UniRule"/>
</dbReference>
<comment type="function">
    <text evidence="5">RNA helicase.</text>
</comment>
<feature type="domain" description="Helicase ATP-binding" evidence="6">
    <location>
        <begin position="1"/>
        <end position="190"/>
    </location>
</feature>
<evidence type="ECO:0000256" key="2">
    <source>
        <dbReference type="ARBA" id="ARBA00022801"/>
    </source>
</evidence>
<accession>A0A183AVR2</accession>
<dbReference type="PROSITE" id="PS00039">
    <property type="entry name" value="DEAD_ATP_HELICASE"/>
    <property type="match status" value="1"/>
</dbReference>
<keyword evidence="2 4" id="KW-0378">Hydrolase</keyword>
<comment type="domain">
    <text evidence="5">The Q motif is unique to and characteristic of the DEAD box family of RNA helicases and controls ATP binding and hydrolysis.</text>
</comment>
<evidence type="ECO:0000256" key="4">
    <source>
        <dbReference type="RuleBase" id="RU000492"/>
    </source>
</evidence>
<organism evidence="9">
    <name type="scientific">Echinostoma caproni</name>
    <dbReference type="NCBI Taxonomy" id="27848"/>
    <lineage>
        <taxon>Eukaryota</taxon>
        <taxon>Metazoa</taxon>
        <taxon>Spiralia</taxon>
        <taxon>Lophotrochozoa</taxon>
        <taxon>Platyhelminthes</taxon>
        <taxon>Trematoda</taxon>
        <taxon>Digenea</taxon>
        <taxon>Plagiorchiida</taxon>
        <taxon>Echinostomata</taxon>
        <taxon>Echinostomatoidea</taxon>
        <taxon>Echinostomatidae</taxon>
        <taxon>Echinostoma</taxon>
    </lineage>
</organism>
<gene>
    <name evidence="7" type="ORF">ECPE_LOCUS11047</name>
</gene>
<evidence type="ECO:0000256" key="3">
    <source>
        <dbReference type="ARBA" id="ARBA00022840"/>
    </source>
</evidence>
<evidence type="ECO:0000313" key="7">
    <source>
        <dbReference type="EMBL" id="VDP87989.1"/>
    </source>
</evidence>
<dbReference type="InterPro" id="IPR014001">
    <property type="entry name" value="Helicase_ATP-bd"/>
</dbReference>
<dbReference type="GO" id="GO:0005524">
    <property type="term" value="F:ATP binding"/>
    <property type="evidence" value="ECO:0007669"/>
    <property type="project" value="UniProtKB-UniRule"/>
</dbReference>
<sequence length="325" mass="36404">MGSRNALVRAQTGSGKTLAYAVPLLSRLMNVDPLVTRTDGPLALVVLPTRELATQTFEVFQTLCHSCVRIVPGILIGGTRRKAQKANLRKGINIVIGTPQRILDHILRTASLDLSHLRWLVIDEADRLLEMGFERDVRRIIDHIKNLVPSEEHPDEKHRNQTSQTVLLSATLTQGVEKLAGLTLTNPVRCLVSSTHGGPDSTDMNREGDQFAMPAGLRHFVLVVPWKLRLISLAAFLLLKCQDCVDFHYRLFKAVLCPDDDDEELVIPAHASRLSLFRLHGSMEHSVSFPPPYKVDNTRLLSLFYRARFSSQIASLIDSVYFSTR</sequence>
<dbReference type="InterPro" id="IPR000629">
    <property type="entry name" value="RNA-helicase_DEAD-box_CS"/>
</dbReference>
<reference evidence="7 8" key="2">
    <citation type="submission" date="2018-11" db="EMBL/GenBank/DDBJ databases">
        <authorList>
            <consortium name="Pathogen Informatics"/>
        </authorList>
    </citation>
    <scope>NUCLEOTIDE SEQUENCE [LARGE SCALE GENOMIC DNA]</scope>
    <source>
        <strain evidence="7 8">Egypt</strain>
    </source>
</reference>
<dbReference type="EMBL" id="UZAN01050117">
    <property type="protein sequence ID" value="VDP87989.1"/>
    <property type="molecule type" value="Genomic_DNA"/>
</dbReference>
<dbReference type="OrthoDB" id="422663at2759"/>
<keyword evidence="4" id="KW-0347">Helicase</keyword>
<keyword evidence="8" id="KW-1185">Reference proteome</keyword>
<dbReference type="InterPro" id="IPR011545">
    <property type="entry name" value="DEAD/DEAH_box_helicase_dom"/>
</dbReference>
<keyword evidence="1 4" id="KW-0547">Nucleotide-binding</keyword>
<dbReference type="PROSITE" id="PS51192">
    <property type="entry name" value="HELICASE_ATP_BIND_1"/>
    <property type="match status" value="1"/>
</dbReference>
<evidence type="ECO:0000259" key="6">
    <source>
        <dbReference type="PROSITE" id="PS51192"/>
    </source>
</evidence>
<evidence type="ECO:0000313" key="9">
    <source>
        <dbReference type="WBParaSite" id="ECPE_0001108101-mRNA-1"/>
    </source>
</evidence>
<dbReference type="Proteomes" id="UP000272942">
    <property type="component" value="Unassembled WGS sequence"/>
</dbReference>
<protein>
    <recommendedName>
        <fullName evidence="5">ATP-dependent RNA helicase</fullName>
        <ecNumber evidence="5">3.6.4.13</ecNumber>
    </recommendedName>
</protein>
<comment type="similarity">
    <text evidence="4">Belongs to the DEAD box helicase family.</text>
</comment>
<name>A0A183AVR2_9TREM</name>
<dbReference type="GO" id="GO:0003724">
    <property type="term" value="F:RNA helicase activity"/>
    <property type="evidence" value="ECO:0007669"/>
    <property type="project" value="UniProtKB-EC"/>
</dbReference>
<evidence type="ECO:0000256" key="1">
    <source>
        <dbReference type="ARBA" id="ARBA00022741"/>
    </source>
</evidence>
<dbReference type="AlphaFoldDB" id="A0A183AVR2"/>
<dbReference type="PANTHER" id="PTHR24031">
    <property type="entry name" value="RNA HELICASE"/>
    <property type="match status" value="1"/>
</dbReference>
<comment type="catalytic activity">
    <reaction evidence="5">
        <text>ATP + H2O = ADP + phosphate + H(+)</text>
        <dbReference type="Rhea" id="RHEA:13065"/>
        <dbReference type="ChEBI" id="CHEBI:15377"/>
        <dbReference type="ChEBI" id="CHEBI:15378"/>
        <dbReference type="ChEBI" id="CHEBI:30616"/>
        <dbReference type="ChEBI" id="CHEBI:43474"/>
        <dbReference type="ChEBI" id="CHEBI:456216"/>
        <dbReference type="EC" id="3.6.4.13"/>
    </reaction>
</comment>
<proteinExistence type="inferred from homology"/>
<dbReference type="SMART" id="SM00487">
    <property type="entry name" value="DEXDc"/>
    <property type="match status" value="1"/>
</dbReference>
<reference evidence="9" key="1">
    <citation type="submission" date="2016-06" db="UniProtKB">
        <authorList>
            <consortium name="WormBaseParasite"/>
        </authorList>
    </citation>
    <scope>IDENTIFICATION</scope>
</reference>
<evidence type="ECO:0000256" key="5">
    <source>
        <dbReference type="RuleBase" id="RU365068"/>
    </source>
</evidence>
<dbReference type="GO" id="GO:0016787">
    <property type="term" value="F:hydrolase activity"/>
    <property type="evidence" value="ECO:0007669"/>
    <property type="project" value="UniProtKB-KW"/>
</dbReference>
<keyword evidence="3 4" id="KW-0067">ATP-binding</keyword>
<dbReference type="Gene3D" id="3.40.50.300">
    <property type="entry name" value="P-loop containing nucleotide triphosphate hydrolases"/>
    <property type="match status" value="1"/>
</dbReference>
<dbReference type="WBParaSite" id="ECPE_0001108101-mRNA-1">
    <property type="protein sequence ID" value="ECPE_0001108101-mRNA-1"/>
    <property type="gene ID" value="ECPE_0001108101"/>
</dbReference>
<dbReference type="InterPro" id="IPR027417">
    <property type="entry name" value="P-loop_NTPase"/>
</dbReference>
<dbReference type="EC" id="3.6.4.13" evidence="5"/>
<dbReference type="SUPFAM" id="SSF52540">
    <property type="entry name" value="P-loop containing nucleoside triphosphate hydrolases"/>
    <property type="match status" value="1"/>
</dbReference>
<evidence type="ECO:0000313" key="8">
    <source>
        <dbReference type="Proteomes" id="UP000272942"/>
    </source>
</evidence>